<evidence type="ECO:0000313" key="7">
    <source>
        <dbReference type="EMBL" id="KAG7301090.1"/>
    </source>
</evidence>
<feature type="domain" description="C2H2-type" evidence="6">
    <location>
        <begin position="478"/>
        <end position="501"/>
    </location>
</feature>
<dbReference type="PROSITE" id="PS00028">
    <property type="entry name" value="ZINC_FINGER_C2H2_1"/>
    <property type="match status" value="5"/>
</dbReference>
<feature type="domain" description="C2H2-type" evidence="6">
    <location>
        <begin position="450"/>
        <end position="477"/>
    </location>
</feature>
<dbReference type="Pfam" id="PF00096">
    <property type="entry name" value="zf-C2H2"/>
    <property type="match status" value="2"/>
</dbReference>
<evidence type="ECO:0000256" key="5">
    <source>
        <dbReference type="PROSITE-ProRule" id="PRU00042"/>
    </source>
</evidence>
<evidence type="ECO:0000256" key="2">
    <source>
        <dbReference type="ARBA" id="ARBA00022737"/>
    </source>
</evidence>
<dbReference type="Pfam" id="PF13912">
    <property type="entry name" value="zf-C2H2_6"/>
    <property type="match status" value="1"/>
</dbReference>
<dbReference type="Gene3D" id="3.30.160.60">
    <property type="entry name" value="Classic Zinc Finger"/>
    <property type="match status" value="4"/>
</dbReference>
<dbReference type="Proteomes" id="UP000823941">
    <property type="component" value="Chromosome 20"/>
</dbReference>
<dbReference type="InterPro" id="IPR036236">
    <property type="entry name" value="Znf_C2H2_sf"/>
</dbReference>
<dbReference type="InterPro" id="IPR013087">
    <property type="entry name" value="Znf_C2H2_type"/>
</dbReference>
<dbReference type="SMART" id="SM00355">
    <property type="entry name" value="ZnF_C2H2"/>
    <property type="match status" value="7"/>
</dbReference>
<keyword evidence="3 5" id="KW-0863">Zinc-finger</keyword>
<keyword evidence="2" id="KW-0677">Repeat</keyword>
<reference evidence="7 8" key="1">
    <citation type="submission" date="2021-06" db="EMBL/GenBank/DDBJ databases">
        <title>A haploid diamondback moth (Plutella xylostella L.) genome assembly resolves 31 chromosomes and identifies a diamide resistance mutation.</title>
        <authorList>
            <person name="Ward C.M."/>
            <person name="Perry K.D."/>
            <person name="Baker G."/>
            <person name="Powis K."/>
            <person name="Heckel D.G."/>
            <person name="Baxter S.W."/>
        </authorList>
    </citation>
    <scope>NUCLEOTIDE SEQUENCE [LARGE SCALE GENOMIC DNA]</scope>
    <source>
        <strain evidence="7 8">LV</strain>
        <tissue evidence="7">Single pupa</tissue>
    </source>
</reference>
<protein>
    <recommendedName>
        <fullName evidence="6">C2H2-type domain-containing protein</fullName>
    </recommendedName>
</protein>
<organism evidence="7 8">
    <name type="scientific">Plutella xylostella</name>
    <name type="common">Diamondback moth</name>
    <name type="synonym">Plutella maculipennis</name>
    <dbReference type="NCBI Taxonomy" id="51655"/>
    <lineage>
        <taxon>Eukaryota</taxon>
        <taxon>Metazoa</taxon>
        <taxon>Ecdysozoa</taxon>
        <taxon>Arthropoda</taxon>
        <taxon>Hexapoda</taxon>
        <taxon>Insecta</taxon>
        <taxon>Pterygota</taxon>
        <taxon>Neoptera</taxon>
        <taxon>Endopterygota</taxon>
        <taxon>Lepidoptera</taxon>
        <taxon>Glossata</taxon>
        <taxon>Ditrysia</taxon>
        <taxon>Yponomeutoidea</taxon>
        <taxon>Plutellidae</taxon>
        <taxon>Plutella</taxon>
    </lineage>
</organism>
<gene>
    <name evidence="7" type="ORF">JYU34_015489</name>
</gene>
<dbReference type="PANTHER" id="PTHR24379:SF121">
    <property type="entry name" value="C2H2-TYPE DOMAIN-CONTAINING PROTEIN"/>
    <property type="match status" value="1"/>
</dbReference>
<dbReference type="PROSITE" id="PS50157">
    <property type="entry name" value="ZINC_FINGER_C2H2_2"/>
    <property type="match status" value="5"/>
</dbReference>
<evidence type="ECO:0000256" key="3">
    <source>
        <dbReference type="ARBA" id="ARBA00022771"/>
    </source>
</evidence>
<evidence type="ECO:0000313" key="8">
    <source>
        <dbReference type="Proteomes" id="UP000823941"/>
    </source>
</evidence>
<keyword evidence="4" id="KW-0862">Zinc</keyword>
<dbReference type="SUPFAM" id="SSF57667">
    <property type="entry name" value="beta-beta-alpha zinc fingers"/>
    <property type="match status" value="3"/>
</dbReference>
<proteinExistence type="predicted"/>
<name>A0ABQ7Q780_PLUXY</name>
<feature type="domain" description="C2H2-type" evidence="6">
    <location>
        <begin position="390"/>
        <end position="418"/>
    </location>
</feature>
<keyword evidence="1" id="KW-0479">Metal-binding</keyword>
<accession>A0ABQ7Q780</accession>
<keyword evidence="8" id="KW-1185">Reference proteome</keyword>
<feature type="domain" description="C2H2-type" evidence="6">
    <location>
        <begin position="284"/>
        <end position="312"/>
    </location>
</feature>
<feature type="domain" description="C2H2-type" evidence="6">
    <location>
        <begin position="238"/>
        <end position="265"/>
    </location>
</feature>
<evidence type="ECO:0000256" key="4">
    <source>
        <dbReference type="ARBA" id="ARBA00022833"/>
    </source>
</evidence>
<dbReference type="EMBL" id="JAHIBW010000020">
    <property type="protein sequence ID" value="KAG7301090.1"/>
    <property type="molecule type" value="Genomic_DNA"/>
</dbReference>
<dbReference type="PANTHER" id="PTHR24379">
    <property type="entry name" value="KRAB AND ZINC FINGER DOMAIN-CONTAINING"/>
    <property type="match status" value="1"/>
</dbReference>
<evidence type="ECO:0000259" key="6">
    <source>
        <dbReference type="PROSITE" id="PS50157"/>
    </source>
</evidence>
<comment type="caution">
    <text evidence="7">The sequence shown here is derived from an EMBL/GenBank/DDBJ whole genome shotgun (WGS) entry which is preliminary data.</text>
</comment>
<dbReference type="Pfam" id="PF12874">
    <property type="entry name" value="zf-met"/>
    <property type="match status" value="1"/>
</dbReference>
<sequence length="513" mass="59637">MDELKFCRICLNTGVKLYHEDQCNLHLCYEQIIKVAISYLAILGVNRKECSLESSLSRIIPSQKIATFNINEDGTEPCSSDVTYEITVKQEPKVQEFCETLDQNDFIDESALDDYDPTTYTESDDEFLKVHKETPEEEAEITKPIPKKRKREKILKNPKRKVRKPNTPKVKVKLKDPSINVEEEISKEPTDKVKFAKQRAAGHKFDTEKWKIIHLTEDEMCREYRKRQYNPNYQNSLHYCEHCMRNFTCEDTLKRHMRVHNEDNGMIKMSSYYTHVRSLHRSRHVCPTCGASFVSQFGLRQHRRAKHLEETAESYCSRCDIVFKSAAAYREHENNSEMHVDDNELAWNCSRCDIVFKSAAAEDNETEVNLKVKPKLYKAGMSPATDKKHFRCDQCDEIFVSKAACEKHRGKTHGAAPDHQKRYICEICGASLAPGSIKDHKNRHAQERLFPCATCGKVFKSAPNRSRHMRTHTGEKPYACKLCDKRFTQRQNAQLHHRKYHGKAIVKRTERAV</sequence>
<evidence type="ECO:0000256" key="1">
    <source>
        <dbReference type="ARBA" id="ARBA00022723"/>
    </source>
</evidence>